<dbReference type="PROSITE" id="PS50011">
    <property type="entry name" value="PROTEIN_KINASE_DOM"/>
    <property type="match status" value="1"/>
</dbReference>
<dbReference type="InterPro" id="IPR050108">
    <property type="entry name" value="CDK"/>
</dbReference>
<dbReference type="GO" id="GO:0005634">
    <property type="term" value="C:nucleus"/>
    <property type="evidence" value="ECO:0007669"/>
    <property type="project" value="TreeGrafter"/>
</dbReference>
<dbReference type="Pfam" id="PF00069">
    <property type="entry name" value="Pkinase"/>
    <property type="match status" value="1"/>
</dbReference>
<comment type="caution">
    <text evidence="12">The sequence shown here is derived from an EMBL/GenBank/DDBJ whole genome shotgun (WGS) entry which is preliminary data.</text>
</comment>
<evidence type="ECO:0000256" key="7">
    <source>
        <dbReference type="ARBA" id="ARBA00022777"/>
    </source>
</evidence>
<evidence type="ECO:0000256" key="2">
    <source>
        <dbReference type="ARBA" id="ARBA00012425"/>
    </source>
</evidence>
<keyword evidence="7 12" id="KW-0418">Kinase</keyword>
<dbReference type="SUPFAM" id="SSF56112">
    <property type="entry name" value="Protein kinase-like (PK-like)"/>
    <property type="match status" value="2"/>
</dbReference>
<accession>A0A2J7ZYG1</accession>
<keyword evidence="3" id="KW-0723">Serine/threonine-protein kinase</keyword>
<gene>
    <name evidence="12" type="ORF">TSOC_008468</name>
</gene>
<reference evidence="12 13" key="1">
    <citation type="journal article" date="2017" name="Mol. Biol. Evol.">
        <title>The 4-celled Tetrabaena socialis nuclear genome reveals the essential components for genetic control of cell number at the origin of multicellularity in the volvocine lineage.</title>
        <authorList>
            <person name="Featherston J."/>
            <person name="Arakaki Y."/>
            <person name="Hanschen E.R."/>
            <person name="Ferris P.J."/>
            <person name="Michod R.E."/>
            <person name="Olson B.J.S.C."/>
            <person name="Nozaki H."/>
            <person name="Durand P.M."/>
        </authorList>
    </citation>
    <scope>NUCLEOTIDE SEQUENCE [LARGE SCALE GENOMIC DNA]</scope>
    <source>
        <strain evidence="12 13">NIES-571</strain>
    </source>
</reference>
<evidence type="ECO:0000256" key="6">
    <source>
        <dbReference type="ARBA" id="ARBA00022741"/>
    </source>
</evidence>
<evidence type="ECO:0000256" key="5">
    <source>
        <dbReference type="ARBA" id="ARBA00022679"/>
    </source>
</evidence>
<dbReference type="PANTHER" id="PTHR24056:SF548">
    <property type="entry name" value="CYCLIN-DEPENDENT KINASE A-1"/>
    <property type="match status" value="1"/>
</dbReference>
<dbReference type="SMART" id="SM00220">
    <property type="entry name" value="S_TKc"/>
    <property type="match status" value="1"/>
</dbReference>
<comment type="catalytic activity">
    <reaction evidence="10">
        <text>L-seryl-[protein] + ATP = O-phospho-L-seryl-[protein] + ADP + H(+)</text>
        <dbReference type="Rhea" id="RHEA:17989"/>
        <dbReference type="Rhea" id="RHEA-COMP:9863"/>
        <dbReference type="Rhea" id="RHEA-COMP:11604"/>
        <dbReference type="ChEBI" id="CHEBI:15378"/>
        <dbReference type="ChEBI" id="CHEBI:29999"/>
        <dbReference type="ChEBI" id="CHEBI:30616"/>
        <dbReference type="ChEBI" id="CHEBI:83421"/>
        <dbReference type="ChEBI" id="CHEBI:456216"/>
        <dbReference type="EC" id="2.7.11.22"/>
    </reaction>
</comment>
<proteinExistence type="inferred from homology"/>
<evidence type="ECO:0000256" key="10">
    <source>
        <dbReference type="ARBA" id="ARBA00048367"/>
    </source>
</evidence>
<dbReference type="Gene3D" id="1.10.510.10">
    <property type="entry name" value="Transferase(Phosphotransferase) domain 1"/>
    <property type="match status" value="1"/>
</dbReference>
<dbReference type="OrthoDB" id="970607at2759"/>
<evidence type="ECO:0000256" key="9">
    <source>
        <dbReference type="ARBA" id="ARBA00047811"/>
    </source>
</evidence>
<name>A0A2J7ZYG1_9CHLO</name>
<dbReference type="PANTHER" id="PTHR24056">
    <property type="entry name" value="CELL DIVISION PROTEIN KINASE"/>
    <property type="match status" value="1"/>
</dbReference>
<comment type="catalytic activity">
    <reaction evidence="9">
        <text>L-threonyl-[protein] + ATP = O-phospho-L-threonyl-[protein] + ADP + H(+)</text>
        <dbReference type="Rhea" id="RHEA:46608"/>
        <dbReference type="Rhea" id="RHEA-COMP:11060"/>
        <dbReference type="Rhea" id="RHEA-COMP:11605"/>
        <dbReference type="ChEBI" id="CHEBI:15378"/>
        <dbReference type="ChEBI" id="CHEBI:30013"/>
        <dbReference type="ChEBI" id="CHEBI:30616"/>
        <dbReference type="ChEBI" id="CHEBI:61977"/>
        <dbReference type="ChEBI" id="CHEBI:456216"/>
        <dbReference type="EC" id="2.7.11.22"/>
    </reaction>
</comment>
<dbReference type="GO" id="GO:0030332">
    <property type="term" value="F:cyclin binding"/>
    <property type="evidence" value="ECO:0007669"/>
    <property type="project" value="TreeGrafter"/>
</dbReference>
<evidence type="ECO:0000256" key="4">
    <source>
        <dbReference type="ARBA" id="ARBA00022553"/>
    </source>
</evidence>
<dbReference type="EMBL" id="PGGS01000317">
    <property type="protein sequence ID" value="PNH05286.1"/>
    <property type="molecule type" value="Genomic_DNA"/>
</dbReference>
<evidence type="ECO:0000256" key="3">
    <source>
        <dbReference type="ARBA" id="ARBA00022527"/>
    </source>
</evidence>
<dbReference type="Proteomes" id="UP000236333">
    <property type="component" value="Unassembled WGS sequence"/>
</dbReference>
<dbReference type="AlphaFoldDB" id="A0A2J7ZYG1"/>
<dbReference type="GO" id="GO:0005737">
    <property type="term" value="C:cytoplasm"/>
    <property type="evidence" value="ECO:0007669"/>
    <property type="project" value="TreeGrafter"/>
</dbReference>
<evidence type="ECO:0000313" key="13">
    <source>
        <dbReference type="Proteomes" id="UP000236333"/>
    </source>
</evidence>
<dbReference type="GO" id="GO:0004693">
    <property type="term" value="F:cyclin-dependent protein serine/threonine kinase activity"/>
    <property type="evidence" value="ECO:0007669"/>
    <property type="project" value="UniProtKB-EC"/>
</dbReference>
<keyword evidence="8" id="KW-0067">ATP-binding</keyword>
<dbReference type="GO" id="GO:0007165">
    <property type="term" value="P:signal transduction"/>
    <property type="evidence" value="ECO:0007669"/>
    <property type="project" value="TreeGrafter"/>
</dbReference>
<dbReference type="Gene3D" id="3.30.200.20">
    <property type="entry name" value="Phosphorylase Kinase, domain 1"/>
    <property type="match status" value="1"/>
</dbReference>
<feature type="domain" description="Protein kinase" evidence="11">
    <location>
        <begin position="85"/>
        <end position="245"/>
    </location>
</feature>
<keyword evidence="5" id="KW-0808">Transferase</keyword>
<comment type="similarity">
    <text evidence="1">Belongs to the protein kinase superfamily. CMGC Ser/Thr protein kinase family. CDC2/CDKX subfamily.</text>
</comment>
<dbReference type="GO" id="GO:0005524">
    <property type="term" value="F:ATP binding"/>
    <property type="evidence" value="ECO:0007669"/>
    <property type="project" value="UniProtKB-KW"/>
</dbReference>
<dbReference type="GO" id="GO:0010389">
    <property type="term" value="P:regulation of G2/M transition of mitotic cell cycle"/>
    <property type="evidence" value="ECO:0007669"/>
    <property type="project" value="TreeGrafter"/>
</dbReference>
<keyword evidence="6" id="KW-0547">Nucleotide-binding</keyword>
<dbReference type="GO" id="GO:0000307">
    <property type="term" value="C:cyclin-dependent protein kinase holoenzyme complex"/>
    <property type="evidence" value="ECO:0007669"/>
    <property type="project" value="TreeGrafter"/>
</dbReference>
<organism evidence="12 13">
    <name type="scientific">Tetrabaena socialis</name>
    <dbReference type="NCBI Taxonomy" id="47790"/>
    <lineage>
        <taxon>Eukaryota</taxon>
        <taxon>Viridiplantae</taxon>
        <taxon>Chlorophyta</taxon>
        <taxon>core chlorophytes</taxon>
        <taxon>Chlorophyceae</taxon>
        <taxon>CS clade</taxon>
        <taxon>Chlamydomonadales</taxon>
        <taxon>Tetrabaenaceae</taxon>
        <taxon>Tetrabaena</taxon>
    </lineage>
</organism>
<evidence type="ECO:0000313" key="12">
    <source>
        <dbReference type="EMBL" id="PNH05286.1"/>
    </source>
</evidence>
<protein>
    <recommendedName>
        <fullName evidence="2">cyclin-dependent kinase</fullName>
        <ecNumber evidence="2">2.7.11.22</ecNumber>
    </recommendedName>
</protein>
<keyword evidence="13" id="KW-1185">Reference proteome</keyword>
<evidence type="ECO:0000256" key="1">
    <source>
        <dbReference type="ARBA" id="ARBA00006485"/>
    </source>
</evidence>
<evidence type="ECO:0000259" key="11">
    <source>
        <dbReference type="PROSITE" id="PS50011"/>
    </source>
</evidence>
<dbReference type="EC" id="2.7.11.22" evidence="2"/>
<dbReference type="InterPro" id="IPR000719">
    <property type="entry name" value="Prot_kinase_dom"/>
</dbReference>
<keyword evidence="4" id="KW-0597">Phosphoprotein</keyword>
<dbReference type="GO" id="GO:0051445">
    <property type="term" value="P:regulation of meiotic cell cycle"/>
    <property type="evidence" value="ECO:0007669"/>
    <property type="project" value="TreeGrafter"/>
</dbReference>
<evidence type="ECO:0000256" key="8">
    <source>
        <dbReference type="ARBA" id="ARBA00022840"/>
    </source>
</evidence>
<sequence>MRYPEAAGPVRRPLSALVQKAKAAKALCLDAETANYTLAPLVYELPVDQELERLLSRFGWSQSEGFFTRTLDLGSFIASLQMHNYIKGAVIGRGAYGSVHRAVHRESNTLHAIKQIRVTEYGLCESTLREISTLSALNHHNVVKLREVIAAVSGKNCYLVLELLDCDLLTYLRTRTAPIELPHVKLVPRLACDRLGADLLSAMLTYDPARRITAAQALQHPWFDDVRAAEQQAAEAAALATDMMA</sequence>
<dbReference type="GO" id="GO:0000082">
    <property type="term" value="P:G1/S transition of mitotic cell cycle"/>
    <property type="evidence" value="ECO:0007669"/>
    <property type="project" value="TreeGrafter"/>
</dbReference>
<dbReference type="InterPro" id="IPR011009">
    <property type="entry name" value="Kinase-like_dom_sf"/>
</dbReference>
<dbReference type="GO" id="GO:0010468">
    <property type="term" value="P:regulation of gene expression"/>
    <property type="evidence" value="ECO:0007669"/>
    <property type="project" value="TreeGrafter"/>
</dbReference>